<reference evidence="2 3" key="1">
    <citation type="submission" date="2018-01" db="EMBL/GenBank/DDBJ databases">
        <title>Draft genome of the strawberry crown rot pathogen Phytophthora cactorum.</title>
        <authorList>
            <person name="Armitage A.D."/>
            <person name="Lysoe E."/>
            <person name="Nellist C.F."/>
            <person name="Harrison R.J."/>
            <person name="Brurberg M.B."/>
        </authorList>
    </citation>
    <scope>NUCLEOTIDE SEQUENCE [LARGE SCALE GENOMIC DNA]</scope>
    <source>
        <strain evidence="2 3">10300</strain>
    </source>
</reference>
<evidence type="ECO:0000313" key="3">
    <source>
        <dbReference type="Proteomes" id="UP000251314"/>
    </source>
</evidence>
<protein>
    <submittedName>
        <fullName evidence="2">Uncharacterized protein</fullName>
    </submittedName>
</protein>
<dbReference type="EMBL" id="RCMK01001799">
    <property type="protein sequence ID" value="KAG2888308.1"/>
    <property type="molecule type" value="Genomic_DNA"/>
</dbReference>
<dbReference type="OrthoDB" id="10400682at2759"/>
<keyword evidence="3" id="KW-1185">Reference proteome</keyword>
<gene>
    <name evidence="2" type="ORF">PC110_g12087</name>
    <name evidence="1" type="ORF">PC117_g24941</name>
</gene>
<evidence type="ECO:0000313" key="1">
    <source>
        <dbReference type="EMBL" id="KAG2888308.1"/>
    </source>
</evidence>
<organism evidence="2 3">
    <name type="scientific">Phytophthora cactorum</name>
    <dbReference type="NCBI Taxonomy" id="29920"/>
    <lineage>
        <taxon>Eukaryota</taxon>
        <taxon>Sar</taxon>
        <taxon>Stramenopiles</taxon>
        <taxon>Oomycota</taxon>
        <taxon>Peronosporomycetes</taxon>
        <taxon>Peronosporales</taxon>
        <taxon>Peronosporaceae</taxon>
        <taxon>Phytophthora</taxon>
    </lineage>
</organism>
<accession>A0A329S3U4</accession>
<proteinExistence type="predicted"/>
<name>A0A329S3U4_9STRA</name>
<comment type="caution">
    <text evidence="2">The sequence shown here is derived from an EMBL/GenBank/DDBJ whole genome shotgun (WGS) entry which is preliminary data.</text>
</comment>
<dbReference type="AlphaFoldDB" id="A0A329S3U4"/>
<dbReference type="Proteomes" id="UP000736787">
    <property type="component" value="Unassembled WGS sequence"/>
</dbReference>
<dbReference type="EMBL" id="MJFZ01000316">
    <property type="protein sequence ID" value="RAW31577.1"/>
    <property type="molecule type" value="Genomic_DNA"/>
</dbReference>
<evidence type="ECO:0000313" key="2">
    <source>
        <dbReference type="EMBL" id="RAW31577.1"/>
    </source>
</evidence>
<reference evidence="1" key="2">
    <citation type="submission" date="2018-10" db="EMBL/GenBank/DDBJ databases">
        <title>Effector identification in a new, highly contiguous assembly of the strawberry crown rot pathogen Phytophthora cactorum.</title>
        <authorList>
            <person name="Armitage A.D."/>
            <person name="Nellist C.F."/>
            <person name="Bates H."/>
            <person name="Vickerstaff R.J."/>
            <person name="Harrison R.J."/>
        </authorList>
    </citation>
    <scope>NUCLEOTIDE SEQUENCE</scope>
    <source>
        <strain evidence="1">4040</strain>
    </source>
</reference>
<sequence length="167" mass="17009">MWRAVWSSRSAQDASSSCALTSLKRAYGKSLSNFPPCFFGGSSPAPPRLLRVAGRGRSGGLIDGHGDTGLIGASLGGGGVCVIDQGGTGGQGGDHDSGLINADQGGEDHRRNGLDTIGRGGAGRRGAHLHLLEAKRRAMVANAAVGKAEALPSGLPKHRKSILTALY</sequence>
<dbReference type="Proteomes" id="UP000251314">
    <property type="component" value="Unassembled WGS sequence"/>
</dbReference>
<dbReference type="VEuPathDB" id="FungiDB:PC110_g12087"/>